<organism evidence="2 3">
    <name type="scientific">Rugamonas rubra</name>
    <dbReference type="NCBI Taxonomy" id="758825"/>
    <lineage>
        <taxon>Bacteria</taxon>
        <taxon>Pseudomonadati</taxon>
        <taxon>Pseudomonadota</taxon>
        <taxon>Betaproteobacteria</taxon>
        <taxon>Burkholderiales</taxon>
        <taxon>Oxalobacteraceae</taxon>
        <taxon>Telluria group</taxon>
        <taxon>Rugamonas</taxon>
    </lineage>
</organism>
<protein>
    <submittedName>
        <fullName evidence="2">MSHA biogenesis protein MshO</fullName>
    </submittedName>
</protein>
<keyword evidence="1" id="KW-0812">Transmembrane</keyword>
<dbReference type="EMBL" id="FOTW01000015">
    <property type="protein sequence ID" value="SFM22569.1"/>
    <property type="molecule type" value="Genomic_DNA"/>
</dbReference>
<evidence type="ECO:0000313" key="2">
    <source>
        <dbReference type="EMBL" id="SFM22569.1"/>
    </source>
</evidence>
<keyword evidence="3" id="KW-1185">Reference proteome</keyword>
<evidence type="ECO:0000313" key="3">
    <source>
        <dbReference type="Proteomes" id="UP000199470"/>
    </source>
</evidence>
<dbReference type="PROSITE" id="PS00409">
    <property type="entry name" value="PROKAR_NTER_METHYL"/>
    <property type="match status" value="1"/>
</dbReference>
<keyword evidence="1" id="KW-0472">Membrane</keyword>
<sequence>MKPPAQTYSYAPTGHQRGFTLVEAIMVMVITGVLAGILVLFIRQPVQNYLDASGRAELGDQADLALRRMARELRGALPNSVRTGLPGGVSMIEFIPTKIGGRYLSAEDGAGGPVLDFVGGAVDFTVDGSMPVGVTAIAPNDDIVVSNFGTDFAGADAYVGGNRVRVESVAGNTLTLVQNNLTLANQSPSQRFQVVRPPVMFVCDPVARTLTRYWNYGFQAVIPVAGAGQSAVLARNVLGCTFEYRVQPNVHTALIGLTIVLGRPNSDEAITLAHQIHVDNTP</sequence>
<dbReference type="RefSeq" id="WP_093388747.1">
    <property type="nucleotide sequence ID" value="NZ_FOTW01000015.1"/>
</dbReference>
<dbReference type="OrthoDB" id="9788802at2"/>
<dbReference type="AlphaFoldDB" id="A0A1I4P496"/>
<dbReference type="NCBIfam" id="TIGR02532">
    <property type="entry name" value="IV_pilin_GFxxxE"/>
    <property type="match status" value="1"/>
</dbReference>
<gene>
    <name evidence="2" type="ORF">SAMN02982985_03256</name>
</gene>
<dbReference type="Pfam" id="PF07963">
    <property type="entry name" value="N_methyl"/>
    <property type="match status" value="1"/>
</dbReference>
<dbReference type="STRING" id="758825.SAMN02982985_03256"/>
<dbReference type="InterPro" id="IPR012902">
    <property type="entry name" value="N_methyl_site"/>
</dbReference>
<name>A0A1I4P496_9BURK</name>
<keyword evidence="1" id="KW-1133">Transmembrane helix</keyword>
<accession>A0A1I4P496</accession>
<evidence type="ECO:0000256" key="1">
    <source>
        <dbReference type="SAM" id="Phobius"/>
    </source>
</evidence>
<reference evidence="2 3" key="1">
    <citation type="submission" date="2016-10" db="EMBL/GenBank/DDBJ databases">
        <authorList>
            <person name="de Groot N.N."/>
        </authorList>
    </citation>
    <scope>NUCLEOTIDE SEQUENCE [LARGE SCALE GENOMIC DNA]</scope>
    <source>
        <strain evidence="2 3">ATCC 43154</strain>
    </source>
</reference>
<proteinExistence type="predicted"/>
<dbReference type="Proteomes" id="UP000199470">
    <property type="component" value="Unassembled WGS sequence"/>
</dbReference>
<dbReference type="InterPro" id="IPR045584">
    <property type="entry name" value="Pilin-like"/>
</dbReference>
<feature type="transmembrane region" description="Helical" evidence="1">
    <location>
        <begin position="21"/>
        <end position="42"/>
    </location>
</feature>
<dbReference type="SUPFAM" id="SSF54523">
    <property type="entry name" value="Pili subunits"/>
    <property type="match status" value="1"/>
</dbReference>